<dbReference type="Proteomes" id="UP000663760">
    <property type="component" value="Chromosome 13"/>
</dbReference>
<name>A0A7I8LA91_SPIIN</name>
<proteinExistence type="inferred from homology"/>
<dbReference type="GO" id="GO:0071949">
    <property type="term" value="F:FAD binding"/>
    <property type="evidence" value="ECO:0007669"/>
    <property type="project" value="InterPro"/>
</dbReference>
<evidence type="ECO:0000313" key="5">
    <source>
        <dbReference type="EMBL" id="CAA7406770.1"/>
    </source>
</evidence>
<protein>
    <recommendedName>
        <fullName evidence="4">FAD-binding domain-containing protein</fullName>
    </recommendedName>
</protein>
<dbReference type="EMBL" id="LR746276">
    <property type="protein sequence ID" value="CAA7406770.1"/>
    <property type="molecule type" value="Genomic_DNA"/>
</dbReference>
<dbReference type="Pfam" id="PF01494">
    <property type="entry name" value="FAD_binding_3"/>
    <property type="match status" value="1"/>
</dbReference>
<dbReference type="AlphaFoldDB" id="A0A7I8LA91"/>
<feature type="domain" description="FAD-binding" evidence="4">
    <location>
        <begin position="38"/>
        <end position="365"/>
    </location>
</feature>
<accession>A0A7I8LA91</accession>
<dbReference type="Gene3D" id="3.50.50.60">
    <property type="entry name" value="FAD/NAD(P)-binding domain"/>
    <property type="match status" value="1"/>
</dbReference>
<dbReference type="InterPro" id="IPR044560">
    <property type="entry name" value="MOase"/>
</dbReference>
<sequence>MATVWTTAVAPLRLLRNPRRRAAPVSSIIAGSGVREEEIVVVGAGIAGLATAVSLSRLGVRSLVLEQGDSLRAGGTSLTLFKNAWRVLDALGVGQDLRREFLEIEGLAMRSTEGKLLRYFTFKDVDPSQEVRAVERRVLLETLASRLPADSISFSSRLKSISKGETMGTLLELEDGTLIHAKVVIGCDGVRSPVAKWLGFSEPRYVGHCAFRGLGVYPEGHSLDPKVNYVYGRGVRAGYVPVSPTKVYWFICFNRPDPGPRVIDPSALKREAAEMVVGWPAELRNAIDRTPDGSIVRTPLVDRWLWPLVSPPAATGGVVVAGDAWHPMTPNLGQGACCAVEDAVVLAGKLATAMAGGSRGNAAIDRALEDFCSERLARVFPLTVRSNLVGSLLQWDNPVVCAVRNGIVIPKLVMLGPFLEHTNFDCELPGPLSVSSVSG</sequence>
<evidence type="ECO:0000256" key="2">
    <source>
        <dbReference type="ARBA" id="ARBA00023033"/>
    </source>
</evidence>
<dbReference type="PANTHER" id="PTHR45934">
    <property type="entry name" value="FAD/NAD(P)-BINDING OXIDOREDUCTASE FAMILY PROTEIN"/>
    <property type="match status" value="1"/>
</dbReference>
<dbReference type="GO" id="GO:0004497">
    <property type="term" value="F:monooxygenase activity"/>
    <property type="evidence" value="ECO:0007669"/>
    <property type="project" value="UniProtKB-KW"/>
</dbReference>
<dbReference type="SUPFAM" id="SSF51905">
    <property type="entry name" value="FAD/NAD(P)-binding domain"/>
    <property type="match status" value="1"/>
</dbReference>
<reference evidence="5" key="1">
    <citation type="submission" date="2020-02" db="EMBL/GenBank/DDBJ databases">
        <authorList>
            <person name="Scholz U."/>
            <person name="Mascher M."/>
            <person name="Fiebig A."/>
        </authorList>
    </citation>
    <scope>NUCLEOTIDE SEQUENCE</scope>
</reference>
<dbReference type="InterPro" id="IPR002938">
    <property type="entry name" value="FAD-bd"/>
</dbReference>
<keyword evidence="6" id="KW-1185">Reference proteome</keyword>
<dbReference type="PRINTS" id="PR00420">
    <property type="entry name" value="RNGMNOXGNASE"/>
</dbReference>
<gene>
    <name evidence="5" type="ORF">SI8410_13017448</name>
</gene>
<organism evidence="5 6">
    <name type="scientific">Spirodela intermedia</name>
    <name type="common">Intermediate duckweed</name>
    <dbReference type="NCBI Taxonomy" id="51605"/>
    <lineage>
        <taxon>Eukaryota</taxon>
        <taxon>Viridiplantae</taxon>
        <taxon>Streptophyta</taxon>
        <taxon>Embryophyta</taxon>
        <taxon>Tracheophyta</taxon>
        <taxon>Spermatophyta</taxon>
        <taxon>Magnoliopsida</taxon>
        <taxon>Liliopsida</taxon>
        <taxon>Araceae</taxon>
        <taxon>Lemnoideae</taxon>
        <taxon>Spirodela</taxon>
    </lineage>
</organism>
<keyword evidence="1" id="KW-0560">Oxidoreductase</keyword>
<dbReference type="InterPro" id="IPR036188">
    <property type="entry name" value="FAD/NAD-bd_sf"/>
</dbReference>
<dbReference type="OrthoDB" id="655030at2759"/>
<evidence type="ECO:0000313" key="6">
    <source>
        <dbReference type="Proteomes" id="UP000663760"/>
    </source>
</evidence>
<comment type="similarity">
    <text evidence="3">Belongs to the 3-hydroxybenzoate 6-hydroxylase family.</text>
</comment>
<evidence type="ECO:0000259" key="4">
    <source>
        <dbReference type="Pfam" id="PF01494"/>
    </source>
</evidence>
<evidence type="ECO:0000256" key="1">
    <source>
        <dbReference type="ARBA" id="ARBA00023002"/>
    </source>
</evidence>
<evidence type="ECO:0000256" key="3">
    <source>
        <dbReference type="ARBA" id="ARBA00024018"/>
    </source>
</evidence>
<dbReference type="PANTHER" id="PTHR45934:SF9">
    <property type="entry name" value="FAD_NAD(P)-BINDING OXIDOREDUCTASE FAMILY PROTEIN"/>
    <property type="match status" value="1"/>
</dbReference>
<keyword evidence="2" id="KW-0503">Monooxygenase</keyword>